<dbReference type="Proteomes" id="UP000184245">
    <property type="component" value="Unassembled WGS sequence"/>
</dbReference>
<dbReference type="GO" id="GO:0003824">
    <property type="term" value="F:catalytic activity"/>
    <property type="evidence" value="ECO:0007669"/>
    <property type="project" value="InterPro"/>
</dbReference>
<proteinExistence type="predicted"/>
<dbReference type="PANTHER" id="PTHR43691">
    <property type="entry name" value="URIDINE PHOSPHORYLASE"/>
    <property type="match status" value="1"/>
</dbReference>
<dbReference type="GO" id="GO:0005829">
    <property type="term" value="C:cytosol"/>
    <property type="evidence" value="ECO:0007669"/>
    <property type="project" value="TreeGrafter"/>
</dbReference>
<evidence type="ECO:0000259" key="1">
    <source>
        <dbReference type="Pfam" id="PF01048"/>
    </source>
</evidence>
<keyword evidence="3" id="KW-1185">Reference proteome</keyword>
<evidence type="ECO:0000313" key="2">
    <source>
        <dbReference type="EMBL" id="SHF48191.1"/>
    </source>
</evidence>
<dbReference type="InterPro" id="IPR035994">
    <property type="entry name" value="Nucleoside_phosphorylase_sf"/>
</dbReference>
<dbReference type="Pfam" id="PF01048">
    <property type="entry name" value="PNP_UDP_1"/>
    <property type="match status" value="1"/>
</dbReference>
<dbReference type="CDD" id="cd17767">
    <property type="entry name" value="UP_EcUdp-like"/>
    <property type="match status" value="1"/>
</dbReference>
<dbReference type="STRING" id="1122155.SAMN02745158_03906"/>
<organism evidence="2 3">
    <name type="scientific">Lactonifactor longoviformis DSM 17459</name>
    <dbReference type="NCBI Taxonomy" id="1122155"/>
    <lineage>
        <taxon>Bacteria</taxon>
        <taxon>Bacillati</taxon>
        <taxon>Bacillota</taxon>
        <taxon>Clostridia</taxon>
        <taxon>Eubacteriales</taxon>
        <taxon>Clostridiaceae</taxon>
        <taxon>Lactonifactor</taxon>
    </lineage>
</organism>
<name>A0A1M5C0G6_9CLOT</name>
<reference evidence="2 3" key="1">
    <citation type="submission" date="2016-11" db="EMBL/GenBank/DDBJ databases">
        <authorList>
            <person name="Jaros S."/>
            <person name="Januszkiewicz K."/>
            <person name="Wedrychowicz H."/>
        </authorList>
    </citation>
    <scope>NUCLEOTIDE SEQUENCE [LARGE SCALE GENOMIC DNA]</scope>
    <source>
        <strain evidence="2 3">DSM 17459</strain>
    </source>
</reference>
<dbReference type="OrthoDB" id="9772602at2"/>
<sequence>MSTLYLGVDASTVARYVLFSGDPWRVEVLKQYLDNPRKVAFQREFNTYTGTYKGVEVTVTSTGIGAPSAAIALEEMYEAGMEVAVRMGTVMGLQDDLLGKFIIPIAAMRREGTSLSYVEESYPAVADVDLVNVMNETVNLMGAEYVNGINCTMDGFYSQMHDSRFSKESGRDMAGTFEELRRLRVTGIDMESSCLLTLGRLMGVKTCIVTMTTVLENLKETLQGQARKDAEDLLCRTVLEGIYRYDERNKDGRL</sequence>
<feature type="domain" description="Nucleoside phosphorylase" evidence="1">
    <location>
        <begin position="16"/>
        <end position="213"/>
    </location>
</feature>
<gene>
    <name evidence="2" type="ORF">SAMN02745158_03906</name>
</gene>
<accession>A0A1M5C0G6</accession>
<protein>
    <submittedName>
        <fullName evidence="2">Uridine phosphorylase</fullName>
    </submittedName>
</protein>
<dbReference type="Gene3D" id="3.40.50.1580">
    <property type="entry name" value="Nucleoside phosphorylase domain"/>
    <property type="match status" value="1"/>
</dbReference>
<dbReference type="RefSeq" id="WP_072854452.1">
    <property type="nucleotide sequence ID" value="NZ_FQVI01000032.1"/>
</dbReference>
<dbReference type="GO" id="GO:0009116">
    <property type="term" value="P:nucleoside metabolic process"/>
    <property type="evidence" value="ECO:0007669"/>
    <property type="project" value="InterPro"/>
</dbReference>
<dbReference type="EMBL" id="FQVI01000032">
    <property type="protein sequence ID" value="SHF48191.1"/>
    <property type="molecule type" value="Genomic_DNA"/>
</dbReference>
<dbReference type="PANTHER" id="PTHR43691:SF13">
    <property type="entry name" value="URIDINE PHOSPHORYLASE"/>
    <property type="match status" value="1"/>
</dbReference>
<dbReference type="InterPro" id="IPR000845">
    <property type="entry name" value="Nucleoside_phosphorylase_d"/>
</dbReference>
<evidence type="ECO:0000313" key="3">
    <source>
        <dbReference type="Proteomes" id="UP000184245"/>
    </source>
</evidence>
<dbReference type="SUPFAM" id="SSF53167">
    <property type="entry name" value="Purine and uridine phosphorylases"/>
    <property type="match status" value="1"/>
</dbReference>
<dbReference type="AlphaFoldDB" id="A0A1M5C0G6"/>